<keyword evidence="10" id="KW-1185">Reference proteome</keyword>
<feature type="region of interest" description="Disordered" evidence="7">
    <location>
        <begin position="155"/>
        <end position="178"/>
    </location>
</feature>
<keyword evidence="3 6" id="KW-0694">RNA-binding</keyword>
<keyword evidence="2 6" id="KW-0889">Transcription antitermination</keyword>
<dbReference type="InterPro" id="IPR035926">
    <property type="entry name" value="NusB-like_sf"/>
</dbReference>
<dbReference type="Proteomes" id="UP000004431">
    <property type="component" value="Unassembled WGS sequence"/>
</dbReference>
<dbReference type="RefSeq" id="WP_006303972.1">
    <property type="nucleotide sequence ID" value="NZ_AEDQ01000017.1"/>
</dbReference>
<comment type="caution">
    <text evidence="9">The sequence shown here is derived from an EMBL/GenBank/DDBJ whole genome shotgun (WGS) entry which is preliminary data.</text>
</comment>
<organism evidence="9 10">
    <name type="scientific">Fannyhessea vaginae PB189-T1-4</name>
    <dbReference type="NCBI Taxonomy" id="866774"/>
    <lineage>
        <taxon>Bacteria</taxon>
        <taxon>Bacillati</taxon>
        <taxon>Actinomycetota</taxon>
        <taxon>Coriobacteriia</taxon>
        <taxon>Coriobacteriales</taxon>
        <taxon>Atopobiaceae</taxon>
        <taxon>Fannyhessea</taxon>
    </lineage>
</organism>
<keyword evidence="5 6" id="KW-0804">Transcription</keyword>
<comment type="function">
    <text evidence="6">Involved in transcription antitermination. Required for transcription of ribosomal RNA (rRNA) genes. Binds specifically to the boxA antiterminator sequence of the ribosomal RNA (rrn) operons.</text>
</comment>
<evidence type="ECO:0000256" key="7">
    <source>
        <dbReference type="SAM" id="MobiDB-lite"/>
    </source>
</evidence>
<feature type="domain" description="NusB/RsmB/TIM44" evidence="8">
    <location>
        <begin position="12"/>
        <end position="135"/>
    </location>
</feature>
<evidence type="ECO:0000313" key="9">
    <source>
        <dbReference type="EMBL" id="EFL44261.1"/>
    </source>
</evidence>
<dbReference type="HAMAP" id="MF_00073">
    <property type="entry name" value="NusB"/>
    <property type="match status" value="1"/>
</dbReference>
<dbReference type="Gene3D" id="1.10.940.10">
    <property type="entry name" value="NusB-like"/>
    <property type="match status" value="1"/>
</dbReference>
<evidence type="ECO:0000313" key="10">
    <source>
        <dbReference type="Proteomes" id="UP000004431"/>
    </source>
</evidence>
<dbReference type="Pfam" id="PF01029">
    <property type="entry name" value="NusB"/>
    <property type="match status" value="1"/>
</dbReference>
<keyword evidence="4 6" id="KW-0805">Transcription regulation</keyword>
<evidence type="ECO:0000256" key="5">
    <source>
        <dbReference type="ARBA" id="ARBA00023163"/>
    </source>
</evidence>
<evidence type="ECO:0000256" key="3">
    <source>
        <dbReference type="ARBA" id="ARBA00022884"/>
    </source>
</evidence>
<evidence type="ECO:0000256" key="1">
    <source>
        <dbReference type="ARBA" id="ARBA00005952"/>
    </source>
</evidence>
<comment type="similarity">
    <text evidence="1 6">Belongs to the NusB family.</text>
</comment>
<protein>
    <recommendedName>
        <fullName evidence="6">Transcription antitermination protein NusB</fullName>
    </recommendedName>
    <alternativeName>
        <fullName evidence="6">Antitermination factor NusB</fullName>
    </alternativeName>
</protein>
<sequence length="192" mass="20889">MSKEIRFIGRTRARSHALQLLFQAESRSMRVADIINAHYLITEGPLEEFARTLALGADAVRDKLDALIADTATNWNVTRLLSVDRNIIRLALFEMLHVDDVDVAVTINEFVILAKAYGTDDSAAFVNGVLGQVARRLSAGEDIAHIYGIVPPQSAENASVEDNTDEDASDASGAYASADKHMDVDDMLGLSD</sequence>
<accession>A0ABN0B0L5</accession>
<dbReference type="InterPro" id="IPR006027">
    <property type="entry name" value="NusB_RsmB_TIM44"/>
</dbReference>
<dbReference type="PANTHER" id="PTHR11078">
    <property type="entry name" value="N UTILIZATION SUBSTANCE PROTEIN B-RELATED"/>
    <property type="match status" value="1"/>
</dbReference>
<evidence type="ECO:0000259" key="8">
    <source>
        <dbReference type="Pfam" id="PF01029"/>
    </source>
</evidence>
<dbReference type="PANTHER" id="PTHR11078:SF3">
    <property type="entry name" value="ANTITERMINATION NUSB DOMAIN-CONTAINING PROTEIN"/>
    <property type="match status" value="1"/>
</dbReference>
<evidence type="ECO:0000256" key="2">
    <source>
        <dbReference type="ARBA" id="ARBA00022814"/>
    </source>
</evidence>
<dbReference type="SUPFAM" id="SSF48013">
    <property type="entry name" value="NusB-like"/>
    <property type="match status" value="1"/>
</dbReference>
<reference evidence="9 10" key="1">
    <citation type="submission" date="2010-08" db="EMBL/GenBank/DDBJ databases">
        <authorList>
            <person name="Durkin A.S."/>
            <person name="Madupu R."/>
            <person name="Torralba M."/>
            <person name="Gillis M."/>
            <person name="Methe B."/>
            <person name="Sutton G."/>
            <person name="Nelson K.E."/>
        </authorList>
    </citation>
    <scope>NUCLEOTIDE SEQUENCE [LARGE SCALE GENOMIC DNA]</scope>
    <source>
        <strain evidence="9 10">PB189-T1-4</strain>
    </source>
</reference>
<dbReference type="InterPro" id="IPR011605">
    <property type="entry name" value="NusB_fam"/>
</dbReference>
<evidence type="ECO:0000256" key="6">
    <source>
        <dbReference type="HAMAP-Rule" id="MF_00073"/>
    </source>
</evidence>
<name>A0ABN0B0L5_9ACTN</name>
<dbReference type="EMBL" id="AEDQ01000017">
    <property type="protein sequence ID" value="EFL44261.1"/>
    <property type="molecule type" value="Genomic_DNA"/>
</dbReference>
<gene>
    <name evidence="6 9" type="primary">nusB</name>
    <name evidence="9" type="ORF">HMPREF9248_0955</name>
</gene>
<evidence type="ECO:0000256" key="4">
    <source>
        <dbReference type="ARBA" id="ARBA00023015"/>
    </source>
</evidence>
<dbReference type="NCBIfam" id="TIGR01951">
    <property type="entry name" value="nusB"/>
    <property type="match status" value="1"/>
</dbReference>
<proteinExistence type="inferred from homology"/>